<feature type="domain" description="DUF4131" evidence="8">
    <location>
        <begin position="21"/>
        <end position="171"/>
    </location>
</feature>
<feature type="transmembrane region" description="Helical" evidence="6">
    <location>
        <begin position="47"/>
        <end position="66"/>
    </location>
</feature>
<keyword evidence="5 6" id="KW-0472">Membrane</keyword>
<evidence type="ECO:0000256" key="5">
    <source>
        <dbReference type="ARBA" id="ARBA00023136"/>
    </source>
</evidence>
<gene>
    <name evidence="9" type="ORF">S06H3_00947</name>
</gene>
<feature type="transmembrane region" description="Helical" evidence="6">
    <location>
        <begin position="360"/>
        <end position="383"/>
    </location>
</feature>
<feature type="domain" description="ComEC/Rec2-related protein" evidence="7">
    <location>
        <begin position="210"/>
        <end position="397"/>
    </location>
</feature>
<feature type="transmembrane region" description="Helical" evidence="6">
    <location>
        <begin position="331"/>
        <end position="348"/>
    </location>
</feature>
<evidence type="ECO:0000256" key="3">
    <source>
        <dbReference type="ARBA" id="ARBA00022692"/>
    </source>
</evidence>
<dbReference type="Pfam" id="PF13567">
    <property type="entry name" value="DUF4131"/>
    <property type="match status" value="1"/>
</dbReference>
<evidence type="ECO:0008006" key="10">
    <source>
        <dbReference type="Google" id="ProtNLM"/>
    </source>
</evidence>
<reference evidence="9" key="1">
    <citation type="journal article" date="2014" name="Front. Microbiol.">
        <title>High frequency of phylogenetically diverse reductive dehalogenase-homologous genes in deep subseafloor sedimentary metagenomes.</title>
        <authorList>
            <person name="Kawai M."/>
            <person name="Futagami T."/>
            <person name="Toyoda A."/>
            <person name="Takaki Y."/>
            <person name="Nishi S."/>
            <person name="Hori S."/>
            <person name="Arai W."/>
            <person name="Tsubouchi T."/>
            <person name="Morono Y."/>
            <person name="Uchiyama I."/>
            <person name="Ito T."/>
            <person name="Fujiyama A."/>
            <person name="Inagaki F."/>
            <person name="Takami H."/>
        </authorList>
    </citation>
    <scope>NUCLEOTIDE SEQUENCE</scope>
    <source>
        <strain evidence="9">Expedition CK06-06</strain>
    </source>
</reference>
<dbReference type="Pfam" id="PF03772">
    <property type="entry name" value="Competence"/>
    <property type="match status" value="1"/>
</dbReference>
<comment type="subcellular location">
    <subcellularLocation>
        <location evidence="1">Cell membrane</location>
        <topology evidence="1">Multi-pass membrane protein</topology>
    </subcellularLocation>
</comment>
<evidence type="ECO:0000256" key="2">
    <source>
        <dbReference type="ARBA" id="ARBA00022475"/>
    </source>
</evidence>
<feature type="transmembrane region" description="Helical" evidence="6">
    <location>
        <begin position="285"/>
        <end position="301"/>
    </location>
</feature>
<accession>X1JM19</accession>
<dbReference type="PANTHER" id="PTHR30619:SF7">
    <property type="entry name" value="BETA-LACTAMASE DOMAIN PROTEIN"/>
    <property type="match status" value="1"/>
</dbReference>
<keyword evidence="3 6" id="KW-0812">Transmembrane</keyword>
<feature type="transmembrane region" description="Helical" evidence="6">
    <location>
        <begin position="20"/>
        <end position="40"/>
    </location>
</feature>
<protein>
    <recommendedName>
        <fullName evidence="10">ComEC/Rec2-related protein domain-containing protein</fullName>
    </recommendedName>
</protein>
<name>X1JM19_9ZZZZ</name>
<evidence type="ECO:0000259" key="8">
    <source>
        <dbReference type="Pfam" id="PF13567"/>
    </source>
</evidence>
<evidence type="ECO:0000259" key="7">
    <source>
        <dbReference type="Pfam" id="PF03772"/>
    </source>
</evidence>
<evidence type="ECO:0000256" key="6">
    <source>
        <dbReference type="SAM" id="Phobius"/>
    </source>
</evidence>
<evidence type="ECO:0000256" key="4">
    <source>
        <dbReference type="ARBA" id="ARBA00022989"/>
    </source>
</evidence>
<feature type="transmembrane region" description="Helical" evidence="6">
    <location>
        <begin position="308"/>
        <end position="325"/>
    </location>
</feature>
<evidence type="ECO:0000256" key="1">
    <source>
        <dbReference type="ARBA" id="ARBA00004651"/>
    </source>
</evidence>
<feature type="transmembrane region" description="Helical" evidence="6">
    <location>
        <begin position="232"/>
        <end position="256"/>
    </location>
</feature>
<sequence length="397" mass="42786">MALVYLGLALVVGIYFGSHFPLTLSIALPTIAAALFIALLWRKNRPILLGGICIALLLCGALRYGAVPTGDALQPYIGKGTVAITGVVIEEPEPRDSSTKLILSAREINGEEVSGTLLVRTTRYPVYEYGDLLEVTGELEEPPEDLDGFDYRAYLASQGIYSTMYYPDIEREGSGQGPQPFQAIYSFRHRMGEALGASLSEPQGSLAQGILLGLRHNIPSSLYEKFRDSGTAHLLAISGLHMAIVAGILLSVAVWLFGRRRPTYFLVTLGALWGYAVLAGMSPSVMRAAIMVSLFLFAAYVGRQRSGITAIAFAAAIMVAIDPQILWQVSFQLSFTAVLGLILLTPAFQQWGRMTGAPTILVDSFAYSLGAILATLPLVAYYFGYVSLVGLPATFLA</sequence>
<dbReference type="InterPro" id="IPR004477">
    <property type="entry name" value="ComEC_N"/>
</dbReference>
<dbReference type="InterPro" id="IPR025405">
    <property type="entry name" value="DUF4131"/>
</dbReference>
<dbReference type="InterPro" id="IPR052159">
    <property type="entry name" value="Competence_DNA_uptake"/>
</dbReference>
<evidence type="ECO:0000313" key="9">
    <source>
        <dbReference type="EMBL" id="GAH95117.1"/>
    </source>
</evidence>
<dbReference type="GO" id="GO:0005886">
    <property type="term" value="C:plasma membrane"/>
    <property type="evidence" value="ECO:0007669"/>
    <property type="project" value="UniProtKB-SubCell"/>
</dbReference>
<comment type="caution">
    <text evidence="9">The sequence shown here is derived from an EMBL/GenBank/DDBJ whole genome shotgun (WGS) entry which is preliminary data.</text>
</comment>
<dbReference type="PANTHER" id="PTHR30619">
    <property type="entry name" value="DNA INTERNALIZATION/COMPETENCE PROTEIN COMEC/REC2"/>
    <property type="match status" value="1"/>
</dbReference>
<feature type="non-terminal residue" evidence="9">
    <location>
        <position position="397"/>
    </location>
</feature>
<feature type="transmembrane region" description="Helical" evidence="6">
    <location>
        <begin position="263"/>
        <end position="279"/>
    </location>
</feature>
<proteinExistence type="predicted"/>
<dbReference type="EMBL" id="BARV01000210">
    <property type="protein sequence ID" value="GAH95117.1"/>
    <property type="molecule type" value="Genomic_DNA"/>
</dbReference>
<keyword evidence="4 6" id="KW-1133">Transmembrane helix</keyword>
<dbReference type="NCBIfam" id="TIGR00360">
    <property type="entry name" value="ComEC_N-term"/>
    <property type="match status" value="1"/>
</dbReference>
<keyword evidence="2" id="KW-1003">Cell membrane</keyword>
<organism evidence="9">
    <name type="scientific">marine sediment metagenome</name>
    <dbReference type="NCBI Taxonomy" id="412755"/>
    <lineage>
        <taxon>unclassified sequences</taxon>
        <taxon>metagenomes</taxon>
        <taxon>ecological metagenomes</taxon>
    </lineage>
</organism>
<dbReference type="AlphaFoldDB" id="X1JM19"/>